<sequence>MGTPGEGRTALSDVTNIHTPAAQYPENNTVEGARSTYGTAVVLQPSGEGCISAPTMTVFDVMNMAGTSAGVGQQSPFQTGYSRIFIGPSSVQDKDNQDPCHSPKWLHRNDNYVRMRHQVYGDSALQQSAEMFQDPDHVEDMEDESEDDETRQFRDEDGFESYRIYGNGVGDNDADDPFDYVYQDLPDQHHVLKKVDNDAKYFRKHIRYFNSHFSFTTLGVTLDRRVATAAGTGIYTFRVQGFLYHRLDHLVPSSKGLRHMQLYFYDTADETLTHRSRRSPDLDINLIRNVLKILEDNPYVHTFKRVGAIPNLDDYVIELNTNVMPDQRRYLVYHTT</sequence>
<dbReference type="AlphaFoldDB" id="A0A811SEW1"/>
<gene>
    <name evidence="1" type="ORF">NCGR_LOCUS65408</name>
</gene>
<dbReference type="PANTHER" id="PTHR45786:SF68">
    <property type="entry name" value="OS02G0701800 PROTEIN"/>
    <property type="match status" value="1"/>
</dbReference>
<dbReference type="EMBL" id="CAJGYO010000184">
    <property type="protein sequence ID" value="CAD6341310.1"/>
    <property type="molecule type" value="Genomic_DNA"/>
</dbReference>
<dbReference type="OrthoDB" id="683332at2759"/>
<dbReference type="Proteomes" id="UP000604825">
    <property type="component" value="Unassembled WGS sequence"/>
</dbReference>
<keyword evidence="2" id="KW-1185">Reference proteome</keyword>
<proteinExistence type="predicted"/>
<evidence type="ECO:0000313" key="1">
    <source>
        <dbReference type="EMBL" id="CAD6341310.1"/>
    </source>
</evidence>
<protein>
    <recommendedName>
        <fullName evidence="3">Helitron helicase-like domain-containing protein</fullName>
    </recommendedName>
</protein>
<dbReference type="PANTHER" id="PTHR45786">
    <property type="entry name" value="DNA BINDING PROTEIN-LIKE"/>
    <property type="match status" value="1"/>
</dbReference>
<evidence type="ECO:0008006" key="3">
    <source>
        <dbReference type="Google" id="ProtNLM"/>
    </source>
</evidence>
<organism evidence="1 2">
    <name type="scientific">Miscanthus lutarioriparius</name>
    <dbReference type="NCBI Taxonomy" id="422564"/>
    <lineage>
        <taxon>Eukaryota</taxon>
        <taxon>Viridiplantae</taxon>
        <taxon>Streptophyta</taxon>
        <taxon>Embryophyta</taxon>
        <taxon>Tracheophyta</taxon>
        <taxon>Spermatophyta</taxon>
        <taxon>Magnoliopsida</taxon>
        <taxon>Liliopsida</taxon>
        <taxon>Poales</taxon>
        <taxon>Poaceae</taxon>
        <taxon>PACMAD clade</taxon>
        <taxon>Panicoideae</taxon>
        <taxon>Andropogonodae</taxon>
        <taxon>Andropogoneae</taxon>
        <taxon>Saccharinae</taxon>
        <taxon>Miscanthus</taxon>
    </lineage>
</organism>
<evidence type="ECO:0000313" key="2">
    <source>
        <dbReference type="Proteomes" id="UP000604825"/>
    </source>
</evidence>
<accession>A0A811SEW1</accession>
<comment type="caution">
    <text evidence="1">The sequence shown here is derived from an EMBL/GenBank/DDBJ whole genome shotgun (WGS) entry which is preliminary data.</text>
</comment>
<reference evidence="1" key="1">
    <citation type="submission" date="2020-10" db="EMBL/GenBank/DDBJ databases">
        <authorList>
            <person name="Han B."/>
            <person name="Lu T."/>
            <person name="Zhao Q."/>
            <person name="Huang X."/>
            <person name="Zhao Y."/>
        </authorList>
    </citation>
    <scope>NUCLEOTIDE SEQUENCE</scope>
</reference>
<name>A0A811SEW1_9POAL</name>